<dbReference type="Pfam" id="PF07992">
    <property type="entry name" value="Pyr_redox_2"/>
    <property type="match status" value="1"/>
</dbReference>
<dbReference type="EMBL" id="JPVN01000013">
    <property type="protein sequence ID" value="KGR78185.1"/>
    <property type="molecule type" value="Genomic_DNA"/>
</dbReference>
<dbReference type="SUPFAM" id="SSF51971">
    <property type="entry name" value="Nucleotide-binding domain"/>
    <property type="match status" value="1"/>
</dbReference>
<dbReference type="RefSeq" id="WP_036186973.1">
    <property type="nucleotide sequence ID" value="NZ_AVDA01000013.1"/>
</dbReference>
<dbReference type="InterPro" id="IPR028261">
    <property type="entry name" value="DPD_II"/>
</dbReference>
<dbReference type="InterPro" id="IPR036188">
    <property type="entry name" value="FAD/NAD-bd_sf"/>
</dbReference>
<dbReference type="InterPro" id="IPR051394">
    <property type="entry name" value="Glutamate_Synthase"/>
</dbReference>
<sequence length="492" mass="54740">MGKPTGFKDYKRETTKEKPPIERINNWNEYTKRLSDAALQTQGARCMDCGIPFCHMGIEIRGTAAGCPIQNVIPEWNDLVYKGHWKEALQRLQMTNNFPEFTGRVCPAPCEGSCTLALNEPAVAIKSIERSIIDKGFENNWITPRIPLHRSGKKVAIVGSGPAGLAAADQLNHLGHKVTVYERADRAGGLLMYGIPNMKLEKQVVERRIKLLQQEGVKFVLDTEIGKDISPKVLVSRYDSVILCTGAQEQRKLRIDGSEAVGVHYAMDYLTGVTKSLLDSNFKDDLAIDVKRKDVIVIGGGDTGADCVATAIRQKARSVVQFGKHPQLPKTRLEDTPWPQDPNVYKLDYAYEEAKAIQGEDPREYCIQTQKIISDKDGCVKELHTIHMEKILGEDGFYYFKEIPGTERVWPAQVIFVAIGFDGVEKSLPLQFGVTVTNNRVKASARDFKTNVDGVFVAGDARRGQSLVVWAIKEGRAVAESVDEFLSSEVKK</sequence>
<dbReference type="InterPro" id="IPR009051">
    <property type="entry name" value="Helical_ferredxn"/>
</dbReference>
<feature type="domain" description="Dihydroprymidine dehydrogenase" evidence="6">
    <location>
        <begin position="23"/>
        <end position="140"/>
    </location>
</feature>
<keyword evidence="2" id="KW-0560">Oxidoreductase</keyword>
<keyword evidence="8" id="KW-1185">Reference proteome</keyword>
<dbReference type="Gene3D" id="1.10.1060.10">
    <property type="entry name" value="Alpha-helical ferredoxin"/>
    <property type="match status" value="1"/>
</dbReference>
<name>A0A0A3I3U8_9BACL</name>
<evidence type="ECO:0000256" key="3">
    <source>
        <dbReference type="ARBA" id="ARBA00023164"/>
    </source>
</evidence>
<dbReference type="Pfam" id="PF14691">
    <property type="entry name" value="Fer4_20"/>
    <property type="match status" value="1"/>
</dbReference>
<dbReference type="Proteomes" id="UP000030416">
    <property type="component" value="Unassembled WGS sequence"/>
</dbReference>
<evidence type="ECO:0000313" key="8">
    <source>
        <dbReference type="Proteomes" id="UP000030416"/>
    </source>
</evidence>
<dbReference type="AlphaFoldDB" id="A0A0A3I3U8"/>
<dbReference type="GO" id="GO:0051536">
    <property type="term" value="F:iron-sulfur cluster binding"/>
    <property type="evidence" value="ECO:0007669"/>
    <property type="project" value="InterPro"/>
</dbReference>
<feature type="domain" description="FAD/NAD(P)-binding" evidence="5">
    <location>
        <begin position="153"/>
        <end position="317"/>
    </location>
</feature>
<evidence type="ECO:0000256" key="2">
    <source>
        <dbReference type="ARBA" id="ARBA00023002"/>
    </source>
</evidence>
<dbReference type="OrthoDB" id="9803192at2"/>
<dbReference type="NCBIfam" id="TIGR01317">
    <property type="entry name" value="GOGAT_sm_gam"/>
    <property type="match status" value="1"/>
</dbReference>
<gene>
    <name evidence="7" type="ORF">CD29_12220</name>
</gene>
<keyword evidence="1" id="KW-0028">Amino-acid biosynthesis</keyword>
<dbReference type="Gene3D" id="3.50.50.60">
    <property type="entry name" value="FAD/NAD(P)-binding domain"/>
    <property type="match status" value="2"/>
</dbReference>
<protein>
    <submittedName>
        <fullName evidence="7">Glutamate synthase</fullName>
    </submittedName>
</protein>
<dbReference type="InterPro" id="IPR006005">
    <property type="entry name" value="Glut_synth_ssu1"/>
</dbReference>
<evidence type="ECO:0000256" key="1">
    <source>
        <dbReference type="ARBA" id="ARBA00022605"/>
    </source>
</evidence>
<dbReference type="PRINTS" id="PR00419">
    <property type="entry name" value="ADXRDTASE"/>
</dbReference>
<comment type="pathway">
    <text evidence="4">Amino-acid biosynthesis.</text>
</comment>
<evidence type="ECO:0000259" key="6">
    <source>
        <dbReference type="Pfam" id="PF14691"/>
    </source>
</evidence>
<dbReference type="PANTHER" id="PTHR43100:SF1">
    <property type="entry name" value="GLUTAMATE SYNTHASE [NADPH] SMALL CHAIN"/>
    <property type="match status" value="1"/>
</dbReference>
<evidence type="ECO:0000259" key="5">
    <source>
        <dbReference type="Pfam" id="PF07992"/>
    </source>
</evidence>
<reference evidence="7 8" key="1">
    <citation type="submission" date="2014-02" db="EMBL/GenBank/DDBJ databases">
        <title>Draft genome sequence of Lysinibacillus manganicus DSM 26584T.</title>
        <authorList>
            <person name="Zhang F."/>
            <person name="Wang G."/>
            <person name="Zhang L."/>
        </authorList>
    </citation>
    <scope>NUCLEOTIDE SEQUENCE [LARGE SCALE GENOMIC DNA]</scope>
    <source>
        <strain evidence="7 8">DSM 26584</strain>
    </source>
</reference>
<dbReference type="STRING" id="1384049.CD29_12220"/>
<keyword evidence="3" id="KW-0314">Glutamate biosynthesis</keyword>
<dbReference type="InterPro" id="IPR023753">
    <property type="entry name" value="FAD/NAD-binding_dom"/>
</dbReference>
<evidence type="ECO:0000256" key="4">
    <source>
        <dbReference type="ARBA" id="ARBA00029440"/>
    </source>
</evidence>
<dbReference type="GO" id="GO:0006537">
    <property type="term" value="P:glutamate biosynthetic process"/>
    <property type="evidence" value="ECO:0007669"/>
    <property type="project" value="UniProtKB-KW"/>
</dbReference>
<dbReference type="eggNOG" id="COG0493">
    <property type="taxonomic scope" value="Bacteria"/>
</dbReference>
<dbReference type="GO" id="GO:0016639">
    <property type="term" value="F:oxidoreductase activity, acting on the CH-NH2 group of donors, NAD or NADP as acceptor"/>
    <property type="evidence" value="ECO:0007669"/>
    <property type="project" value="InterPro"/>
</dbReference>
<proteinExistence type="predicted"/>
<organism evidence="7 8">
    <name type="scientific">Ureibacillus manganicus DSM 26584</name>
    <dbReference type="NCBI Taxonomy" id="1384049"/>
    <lineage>
        <taxon>Bacteria</taxon>
        <taxon>Bacillati</taxon>
        <taxon>Bacillota</taxon>
        <taxon>Bacilli</taxon>
        <taxon>Bacillales</taxon>
        <taxon>Caryophanaceae</taxon>
        <taxon>Ureibacillus</taxon>
    </lineage>
</organism>
<dbReference type="SUPFAM" id="SSF46548">
    <property type="entry name" value="alpha-helical ferredoxin"/>
    <property type="match status" value="1"/>
</dbReference>
<dbReference type="PANTHER" id="PTHR43100">
    <property type="entry name" value="GLUTAMATE SYNTHASE [NADPH] SMALL CHAIN"/>
    <property type="match status" value="1"/>
</dbReference>
<evidence type="ECO:0000313" key="7">
    <source>
        <dbReference type="EMBL" id="KGR78185.1"/>
    </source>
</evidence>
<accession>A0A0A3I3U8</accession>
<comment type="caution">
    <text evidence="7">The sequence shown here is derived from an EMBL/GenBank/DDBJ whole genome shotgun (WGS) entry which is preliminary data.</text>
</comment>